<dbReference type="AlphaFoldDB" id="A0A6G1QY51"/>
<reference evidence="1 2" key="1">
    <citation type="submission" date="2019-02" db="EMBL/GenBank/DDBJ databases">
        <title>Opniocepnalus argus genome.</title>
        <authorList>
            <person name="Zhou C."/>
            <person name="Xiao S."/>
        </authorList>
    </citation>
    <scope>NUCLEOTIDE SEQUENCE [LARGE SCALE GENOMIC DNA]</scope>
    <source>
        <strain evidence="1">OARG1902GOOAL</strain>
        <tissue evidence="1">Muscle</tissue>
    </source>
</reference>
<dbReference type="Proteomes" id="UP000503349">
    <property type="component" value="Chromosome 1"/>
</dbReference>
<organism evidence="1 2">
    <name type="scientific">Channa argus</name>
    <name type="common">Northern snakehead</name>
    <name type="synonym">Ophicephalus argus</name>
    <dbReference type="NCBI Taxonomy" id="215402"/>
    <lineage>
        <taxon>Eukaryota</taxon>
        <taxon>Metazoa</taxon>
        <taxon>Chordata</taxon>
        <taxon>Craniata</taxon>
        <taxon>Vertebrata</taxon>
        <taxon>Euteleostomi</taxon>
        <taxon>Actinopterygii</taxon>
        <taxon>Neopterygii</taxon>
        <taxon>Teleostei</taxon>
        <taxon>Neoteleostei</taxon>
        <taxon>Acanthomorphata</taxon>
        <taxon>Anabantaria</taxon>
        <taxon>Anabantiformes</taxon>
        <taxon>Channoidei</taxon>
        <taxon>Channidae</taxon>
        <taxon>Channa</taxon>
    </lineage>
</organism>
<name>A0A6G1QY51_CHAAH</name>
<sequence length="52" mass="5502">MIDFSALLCTCMDDGPWAMCYLGAVTADVLDPGYLGGPWTSRCLPERASGSS</sequence>
<reference evidence="2" key="2">
    <citation type="submission" date="2019-02" db="EMBL/GenBank/DDBJ databases">
        <title>Opniocepnalus argus Var Kimnra genome.</title>
        <authorList>
            <person name="Zhou C."/>
            <person name="Xiao S."/>
        </authorList>
    </citation>
    <scope>NUCLEOTIDE SEQUENCE [LARGE SCALE GENOMIC DNA]</scope>
</reference>
<gene>
    <name evidence="1" type="ORF">EXN66_Car000793</name>
</gene>
<dbReference type="EMBL" id="CM015712">
    <property type="protein sequence ID" value="KAF3707620.1"/>
    <property type="molecule type" value="Genomic_DNA"/>
</dbReference>
<accession>A0A6G1QY51</accession>
<proteinExistence type="predicted"/>
<protein>
    <submittedName>
        <fullName evidence="1">Uncharacterized protein</fullName>
    </submittedName>
</protein>
<evidence type="ECO:0000313" key="2">
    <source>
        <dbReference type="Proteomes" id="UP000503349"/>
    </source>
</evidence>
<evidence type="ECO:0000313" key="1">
    <source>
        <dbReference type="EMBL" id="KAF3707620.1"/>
    </source>
</evidence>
<keyword evidence="2" id="KW-1185">Reference proteome</keyword>